<proteinExistence type="predicted"/>
<name>A0ABV5LVH4_9ACTN</name>
<feature type="domain" description="Methyltransferase" evidence="2">
    <location>
        <begin position="80"/>
        <end position="173"/>
    </location>
</feature>
<dbReference type="Pfam" id="PF13649">
    <property type="entry name" value="Methyltransf_25"/>
    <property type="match status" value="1"/>
</dbReference>
<keyword evidence="3" id="KW-0489">Methyltransferase</keyword>
<evidence type="ECO:0000313" key="4">
    <source>
        <dbReference type="Proteomes" id="UP001589748"/>
    </source>
</evidence>
<dbReference type="InterPro" id="IPR041698">
    <property type="entry name" value="Methyltransf_25"/>
</dbReference>
<dbReference type="RefSeq" id="WP_380137449.1">
    <property type="nucleotide sequence ID" value="NZ_JBHLUI010000008.1"/>
</dbReference>
<dbReference type="GO" id="GO:0008168">
    <property type="term" value="F:methyltransferase activity"/>
    <property type="evidence" value="ECO:0007669"/>
    <property type="project" value="UniProtKB-KW"/>
</dbReference>
<dbReference type="InterPro" id="IPR029063">
    <property type="entry name" value="SAM-dependent_MTases_sf"/>
</dbReference>
<keyword evidence="3" id="KW-0808">Transferase</keyword>
<sequence>MHTRAHGPGGPRTPRVRRREGVITSSSAPSRLWARVARDRYGTDYARGYAARFDELAAEGEDLDGEARLVRRLLPPPARVLDAGCGTGRVSVRLAGWGYDVVGCDVDATMVEEARARCPGVEFHAADLAGLRPAAIGGPVDLVLLAGNVVPLLEPGSLVAAAQGVAAVLRPGGVLLAGFGLGQEHLPEGCPPLPWAAVEDACRVAGLRTEDRWSTWAGDPAGVDDGYVVARWRREG</sequence>
<comment type="caution">
    <text evidence="3">The sequence shown here is derived from an EMBL/GenBank/DDBJ whole genome shotgun (WGS) entry which is preliminary data.</text>
</comment>
<feature type="region of interest" description="Disordered" evidence="1">
    <location>
        <begin position="1"/>
        <end position="23"/>
    </location>
</feature>
<gene>
    <name evidence="3" type="ORF">ACFFVI_14000</name>
</gene>
<dbReference type="SUPFAM" id="SSF53335">
    <property type="entry name" value="S-adenosyl-L-methionine-dependent methyltransferases"/>
    <property type="match status" value="1"/>
</dbReference>
<protein>
    <submittedName>
        <fullName evidence="3">Class I SAM-dependent DNA methyltransferase</fullName>
    </submittedName>
</protein>
<dbReference type="GO" id="GO:0032259">
    <property type="term" value="P:methylation"/>
    <property type="evidence" value="ECO:0007669"/>
    <property type="project" value="UniProtKB-KW"/>
</dbReference>
<dbReference type="Proteomes" id="UP001589748">
    <property type="component" value="Unassembled WGS sequence"/>
</dbReference>
<dbReference type="EMBL" id="JBHMDM010000007">
    <property type="protein sequence ID" value="MFB9378080.1"/>
    <property type="molecule type" value="Genomic_DNA"/>
</dbReference>
<dbReference type="PANTHER" id="PTHR42912">
    <property type="entry name" value="METHYLTRANSFERASE"/>
    <property type="match status" value="1"/>
</dbReference>
<reference evidence="3 4" key="1">
    <citation type="submission" date="2024-09" db="EMBL/GenBank/DDBJ databases">
        <authorList>
            <person name="Sun Q."/>
            <person name="Mori K."/>
        </authorList>
    </citation>
    <scope>NUCLEOTIDE SEQUENCE [LARGE SCALE GENOMIC DNA]</scope>
    <source>
        <strain evidence="3 4">TISTR 1856</strain>
    </source>
</reference>
<evidence type="ECO:0000256" key="1">
    <source>
        <dbReference type="SAM" id="MobiDB-lite"/>
    </source>
</evidence>
<evidence type="ECO:0000259" key="2">
    <source>
        <dbReference type="Pfam" id="PF13649"/>
    </source>
</evidence>
<dbReference type="InterPro" id="IPR050508">
    <property type="entry name" value="Methyltransf_Superfamily"/>
</dbReference>
<dbReference type="PANTHER" id="PTHR42912:SF45">
    <property type="entry name" value="23S RRNA (GUANINE(745)-N(1))-METHYLTRANSFERASE"/>
    <property type="match status" value="1"/>
</dbReference>
<dbReference type="Gene3D" id="3.40.50.150">
    <property type="entry name" value="Vaccinia Virus protein VP39"/>
    <property type="match status" value="1"/>
</dbReference>
<accession>A0ABV5LVH4</accession>
<evidence type="ECO:0000313" key="3">
    <source>
        <dbReference type="EMBL" id="MFB9378080.1"/>
    </source>
</evidence>
<dbReference type="CDD" id="cd02440">
    <property type="entry name" value="AdoMet_MTases"/>
    <property type="match status" value="1"/>
</dbReference>
<organism evidence="3 4">
    <name type="scientific">Kineococcus gynurae</name>
    <dbReference type="NCBI Taxonomy" id="452979"/>
    <lineage>
        <taxon>Bacteria</taxon>
        <taxon>Bacillati</taxon>
        <taxon>Actinomycetota</taxon>
        <taxon>Actinomycetes</taxon>
        <taxon>Kineosporiales</taxon>
        <taxon>Kineosporiaceae</taxon>
        <taxon>Kineococcus</taxon>
    </lineage>
</organism>
<keyword evidence="4" id="KW-1185">Reference proteome</keyword>